<reference evidence="1 2" key="1">
    <citation type="submission" date="2020-05" db="EMBL/GenBank/DDBJ databases">
        <title>Genomic Encyclopedia of Type Strains, Phase III (KMG-III): the genomes of soil and plant-associated and newly described type strains.</title>
        <authorList>
            <person name="Whitman W."/>
        </authorList>
    </citation>
    <scope>NUCLEOTIDE SEQUENCE [LARGE SCALE GENOMIC DNA]</scope>
    <source>
        <strain evidence="1 2">KCTC 19046</strain>
    </source>
</reference>
<organism evidence="1 2">
    <name type="scientific">Isoptericola halotolerans</name>
    <dbReference type="NCBI Taxonomy" id="300560"/>
    <lineage>
        <taxon>Bacteria</taxon>
        <taxon>Bacillati</taxon>
        <taxon>Actinomycetota</taxon>
        <taxon>Actinomycetes</taxon>
        <taxon>Micrococcales</taxon>
        <taxon>Promicromonosporaceae</taxon>
        <taxon>Isoptericola</taxon>
    </lineage>
</organism>
<accession>A0ABX2A147</accession>
<dbReference type="SUPFAM" id="SSF141571">
    <property type="entry name" value="Pentapeptide repeat-like"/>
    <property type="match status" value="1"/>
</dbReference>
<proteinExistence type="predicted"/>
<dbReference type="InterPro" id="IPR001646">
    <property type="entry name" value="5peptide_repeat"/>
</dbReference>
<keyword evidence="2" id="KW-1185">Reference proteome</keyword>
<protein>
    <submittedName>
        <fullName evidence="1">Uncharacterized protein YjbI with pentapeptide repeats</fullName>
    </submittedName>
</protein>
<dbReference type="PANTHER" id="PTHR14136">
    <property type="entry name" value="BTB_POZ DOMAIN-CONTAINING PROTEIN KCTD9"/>
    <property type="match status" value="1"/>
</dbReference>
<dbReference type="RefSeq" id="WP_171781881.1">
    <property type="nucleotide sequence ID" value="NZ_BAAAML010000002.1"/>
</dbReference>
<dbReference type="EMBL" id="JABEZU010000001">
    <property type="protein sequence ID" value="NOV95600.1"/>
    <property type="molecule type" value="Genomic_DNA"/>
</dbReference>
<evidence type="ECO:0000313" key="1">
    <source>
        <dbReference type="EMBL" id="NOV95600.1"/>
    </source>
</evidence>
<comment type="caution">
    <text evidence="1">The sequence shown here is derived from an EMBL/GenBank/DDBJ whole genome shotgun (WGS) entry which is preliminary data.</text>
</comment>
<dbReference type="Proteomes" id="UP000757540">
    <property type="component" value="Unassembled WGS sequence"/>
</dbReference>
<gene>
    <name evidence="1" type="ORF">HDG69_000153</name>
</gene>
<dbReference type="Pfam" id="PF13599">
    <property type="entry name" value="Pentapeptide_4"/>
    <property type="match status" value="1"/>
</dbReference>
<sequence>MPPRLRQPSRPVVDPVVLDDLRPGAASDLVPGADLDGVELTDVRLDRVELRGARADGSRLDGLRAPEADLRHLALTEVVLSRVDVPVVQGVRTRWRDVEVHDARIGSAELYESAWQSVRFVGCKLGFVNLRGATLRDVVLTDCVVDELDLVQAQATRVSFEGTRVRRLDVQASSLQDVDLRGAELTELVGTDALRGSTITPAQLGQLAPALAANLGIDVVD</sequence>
<dbReference type="Pfam" id="PF00805">
    <property type="entry name" value="Pentapeptide"/>
    <property type="match status" value="1"/>
</dbReference>
<dbReference type="Gene3D" id="2.160.20.80">
    <property type="entry name" value="E3 ubiquitin-protein ligase SopA"/>
    <property type="match status" value="1"/>
</dbReference>
<evidence type="ECO:0000313" key="2">
    <source>
        <dbReference type="Proteomes" id="UP000757540"/>
    </source>
</evidence>
<dbReference type="InterPro" id="IPR051082">
    <property type="entry name" value="Pentapeptide-BTB/POZ_domain"/>
</dbReference>
<name>A0ABX2A147_9MICO</name>
<dbReference type="PANTHER" id="PTHR14136:SF17">
    <property type="entry name" value="BTB_POZ DOMAIN-CONTAINING PROTEIN KCTD9"/>
    <property type="match status" value="1"/>
</dbReference>